<dbReference type="CTD" id="921"/>
<dbReference type="GO" id="GO:0031295">
    <property type="term" value="P:T cell costimulation"/>
    <property type="evidence" value="ECO:0007669"/>
    <property type="project" value="TreeGrafter"/>
</dbReference>
<keyword evidence="3" id="KW-0472">Membrane</keyword>
<dbReference type="InterPro" id="IPR036772">
    <property type="entry name" value="SRCR-like_dom_sf"/>
</dbReference>
<keyword evidence="1 2" id="KW-1015">Disulfide bond</keyword>
<dbReference type="InterPro" id="IPR003566">
    <property type="entry name" value="Tcell_CD5"/>
</dbReference>
<organism evidence="5 6">
    <name type="scientific">Notechis scutatus</name>
    <name type="common">mainland tiger snake</name>
    <dbReference type="NCBI Taxonomy" id="8663"/>
    <lineage>
        <taxon>Eukaryota</taxon>
        <taxon>Metazoa</taxon>
        <taxon>Chordata</taxon>
        <taxon>Craniata</taxon>
        <taxon>Vertebrata</taxon>
        <taxon>Euteleostomi</taxon>
        <taxon>Lepidosauria</taxon>
        <taxon>Squamata</taxon>
        <taxon>Bifurcata</taxon>
        <taxon>Unidentata</taxon>
        <taxon>Episquamata</taxon>
        <taxon>Toxicofera</taxon>
        <taxon>Serpentes</taxon>
        <taxon>Colubroidea</taxon>
        <taxon>Elapidae</taxon>
        <taxon>Hydrophiinae</taxon>
        <taxon>Notechis</taxon>
    </lineage>
</organism>
<evidence type="ECO:0000313" key="6">
    <source>
        <dbReference type="RefSeq" id="XP_026538376.1"/>
    </source>
</evidence>
<accession>A0A6J1V531</accession>
<evidence type="ECO:0000256" key="1">
    <source>
        <dbReference type="ARBA" id="ARBA00023157"/>
    </source>
</evidence>
<dbReference type="Pfam" id="PF00530">
    <property type="entry name" value="SRCR"/>
    <property type="match status" value="1"/>
</dbReference>
<dbReference type="GO" id="GO:0005886">
    <property type="term" value="C:plasma membrane"/>
    <property type="evidence" value="ECO:0007669"/>
    <property type="project" value="TreeGrafter"/>
</dbReference>
<keyword evidence="5" id="KW-1185">Reference proteome</keyword>
<dbReference type="SUPFAM" id="SSF56487">
    <property type="entry name" value="SRCR-like"/>
    <property type="match status" value="1"/>
</dbReference>
<dbReference type="SMART" id="SM00202">
    <property type="entry name" value="SR"/>
    <property type="match status" value="1"/>
</dbReference>
<dbReference type="Gene3D" id="3.10.250.10">
    <property type="entry name" value="SRCR-like domain"/>
    <property type="match status" value="1"/>
</dbReference>
<sequence length="393" mass="44516">MRSRKATARTEKGVLVLHRMWWNRLMRFTHLLGFLPLMLVEMWVVTCNSGHGRSPEEMDLRLNGTGYRCSGWLEVLHAATWKRIDSRNFTQQNAELACRELGCHLPFGILQPYVEDSEKHETCLMTCQRNETALKDCIACDSHDSVSLGVFLVCQAPVQTTTTLQPTTAPMVTSSKPFDRPRIKIEEGTSLCLGILEPDVEAYKKMLCLSLQKWWNKLVHPRHKDQNRERSLHHWEKLQCEKRNLSVGDCSGNTQECLSLTLLVRCSGQVLKSHKSSSETVLGILLGLVLIAVLLIICALPIYKKIMKKYSKNRQQQWIGPSGMNQNVSFHRKTSTPFQTHLENPVVQEEGNKASQKTYLSPYAALEGATNRSSSPLDNSSDSDYDLCSAQQL</sequence>
<dbReference type="PANTHER" id="PTHR47309:SF1">
    <property type="entry name" value="T-CELL SURFACE GLYCOPROTEIN CD5"/>
    <property type="match status" value="1"/>
</dbReference>
<proteinExistence type="predicted"/>
<evidence type="ECO:0000259" key="4">
    <source>
        <dbReference type="PROSITE" id="PS50287"/>
    </source>
</evidence>
<dbReference type="RefSeq" id="XP_026538376.1">
    <property type="nucleotide sequence ID" value="XM_026682591.1"/>
</dbReference>
<dbReference type="AlphaFoldDB" id="A0A6J1V531"/>
<dbReference type="GeneID" id="113421935"/>
<evidence type="ECO:0000256" key="2">
    <source>
        <dbReference type="PROSITE-ProRule" id="PRU00196"/>
    </source>
</evidence>
<dbReference type="PANTHER" id="PTHR47309">
    <property type="entry name" value="T-CELL SURFACE GLYCOPROTEIN CD5"/>
    <property type="match status" value="1"/>
</dbReference>
<evidence type="ECO:0000313" key="5">
    <source>
        <dbReference type="Proteomes" id="UP000504612"/>
    </source>
</evidence>
<feature type="disulfide bond" evidence="2">
    <location>
        <begin position="127"/>
        <end position="137"/>
    </location>
</feature>
<keyword evidence="3" id="KW-0812">Transmembrane</keyword>
<keyword evidence="3" id="KW-1133">Transmembrane helix</keyword>
<comment type="caution">
    <text evidence="2">Lacks conserved residue(s) required for the propagation of feature annotation.</text>
</comment>
<feature type="domain" description="SRCR" evidence="4">
    <location>
        <begin position="60"/>
        <end position="155"/>
    </location>
</feature>
<dbReference type="InterPro" id="IPR001190">
    <property type="entry name" value="SRCR"/>
</dbReference>
<protein>
    <submittedName>
        <fullName evidence="6">T-cell surface glycoprotein CD5</fullName>
    </submittedName>
</protein>
<reference evidence="6" key="1">
    <citation type="submission" date="2025-08" db="UniProtKB">
        <authorList>
            <consortium name="RefSeq"/>
        </authorList>
    </citation>
    <scope>IDENTIFICATION</scope>
</reference>
<evidence type="ECO:0000256" key="3">
    <source>
        <dbReference type="SAM" id="Phobius"/>
    </source>
</evidence>
<feature type="transmembrane region" description="Helical" evidence="3">
    <location>
        <begin position="281"/>
        <end position="303"/>
    </location>
</feature>
<dbReference type="PROSITE" id="PS50287">
    <property type="entry name" value="SRCR_2"/>
    <property type="match status" value="1"/>
</dbReference>
<dbReference type="KEGG" id="nss:113421935"/>
<name>A0A6J1V531_9SAUR</name>
<gene>
    <name evidence="6" type="primary">CD5</name>
</gene>
<dbReference type="Proteomes" id="UP000504612">
    <property type="component" value="Unplaced"/>
</dbReference>